<sequence length="224" mass="25357">MTLAGYVFKDFPHSSHRWLVERVGRPPSRVLDVGTWNGFLGRELASQGHELFGIEKDPIQAQHAATFYRELLVADLETLPLLPGAPFDVILCGDVLEHLREPLVVLKHLVSFLRPEGKLLLTVPNVAFVGCRVSLLFGVFEYRDRGILDRTHLRFFTKASLLRLLREAGLKVQRVHGLPPPLPLVFPPSARWPLRGFFECLALAAQLWPTLWAYQLAVEARRPS</sequence>
<dbReference type="GO" id="GO:0032259">
    <property type="term" value="P:methylation"/>
    <property type="evidence" value="ECO:0007669"/>
    <property type="project" value="UniProtKB-KW"/>
</dbReference>
<evidence type="ECO:0000313" key="1">
    <source>
        <dbReference type="EMBL" id="HET46606.1"/>
    </source>
</evidence>
<dbReference type="InterPro" id="IPR029063">
    <property type="entry name" value="SAM-dependent_MTases_sf"/>
</dbReference>
<gene>
    <name evidence="1" type="ORF">ENQ31_00345</name>
</gene>
<dbReference type="EMBL" id="DSMR01000022">
    <property type="protein sequence ID" value="HET46606.1"/>
    <property type="molecule type" value="Genomic_DNA"/>
</dbReference>
<dbReference type="SUPFAM" id="SSF53335">
    <property type="entry name" value="S-adenosyl-L-methionine-dependent methyltransferases"/>
    <property type="match status" value="1"/>
</dbReference>
<comment type="caution">
    <text evidence="1">The sequence shown here is derived from an EMBL/GenBank/DDBJ whole genome shotgun (WGS) entry which is preliminary data.</text>
</comment>
<dbReference type="GO" id="GO:0008168">
    <property type="term" value="F:methyltransferase activity"/>
    <property type="evidence" value="ECO:0007669"/>
    <property type="project" value="UniProtKB-KW"/>
</dbReference>
<reference evidence="1" key="1">
    <citation type="journal article" date="2020" name="mSystems">
        <title>Genome- and Community-Level Interaction Insights into Carbon Utilization and Element Cycling Functions of Hydrothermarchaeota in Hydrothermal Sediment.</title>
        <authorList>
            <person name="Zhou Z."/>
            <person name="Liu Y."/>
            <person name="Xu W."/>
            <person name="Pan J."/>
            <person name="Luo Z.H."/>
            <person name="Li M."/>
        </authorList>
    </citation>
    <scope>NUCLEOTIDE SEQUENCE [LARGE SCALE GENOMIC DNA]</scope>
    <source>
        <strain evidence="1">SpSt-299</strain>
    </source>
</reference>
<dbReference type="PANTHER" id="PTHR43861">
    <property type="entry name" value="TRANS-ACONITATE 2-METHYLTRANSFERASE-RELATED"/>
    <property type="match status" value="1"/>
</dbReference>
<keyword evidence="1" id="KW-0489">Methyltransferase</keyword>
<dbReference type="AlphaFoldDB" id="A0A7C2NA54"/>
<dbReference type="Pfam" id="PF13489">
    <property type="entry name" value="Methyltransf_23"/>
    <property type="match status" value="1"/>
</dbReference>
<proteinExistence type="predicted"/>
<name>A0A7C2NA54_9BACT</name>
<dbReference type="CDD" id="cd02440">
    <property type="entry name" value="AdoMet_MTases"/>
    <property type="match status" value="1"/>
</dbReference>
<protein>
    <submittedName>
        <fullName evidence="1">Class I SAM-dependent methyltransferase</fullName>
    </submittedName>
</protein>
<accession>A0A7C2NA54</accession>
<organism evidence="1">
    <name type="scientific">Thermoanaerobaculum aquaticum</name>
    <dbReference type="NCBI Taxonomy" id="1312852"/>
    <lineage>
        <taxon>Bacteria</taxon>
        <taxon>Pseudomonadati</taxon>
        <taxon>Acidobacteriota</taxon>
        <taxon>Thermoanaerobaculia</taxon>
        <taxon>Thermoanaerobaculales</taxon>
        <taxon>Thermoanaerobaculaceae</taxon>
        <taxon>Thermoanaerobaculum</taxon>
    </lineage>
</organism>
<dbReference type="Gene3D" id="3.40.50.150">
    <property type="entry name" value="Vaccinia Virus protein VP39"/>
    <property type="match status" value="1"/>
</dbReference>
<keyword evidence="1" id="KW-0808">Transferase</keyword>